<keyword evidence="2" id="KW-1185">Reference proteome</keyword>
<gene>
    <name evidence="1" type="ORF">G3570_14535</name>
</gene>
<dbReference type="AlphaFoldDB" id="A0A6M1SXT4"/>
<evidence type="ECO:0000313" key="1">
    <source>
        <dbReference type="EMBL" id="NGP77862.1"/>
    </source>
</evidence>
<dbReference type="RefSeq" id="WP_165143557.1">
    <property type="nucleotide sequence ID" value="NZ_JAALLT010000004.1"/>
</dbReference>
<accession>A0A6M1SXT4</accession>
<proteinExistence type="predicted"/>
<organism evidence="1 2">
    <name type="scientific">Halalkalibaculum roseum</name>
    <dbReference type="NCBI Taxonomy" id="2709311"/>
    <lineage>
        <taxon>Bacteria</taxon>
        <taxon>Pseudomonadati</taxon>
        <taxon>Balneolota</taxon>
        <taxon>Balneolia</taxon>
        <taxon>Balneolales</taxon>
        <taxon>Balneolaceae</taxon>
        <taxon>Halalkalibaculum</taxon>
    </lineage>
</organism>
<name>A0A6M1SXT4_9BACT</name>
<protein>
    <recommendedName>
        <fullName evidence="3">HEPN domain-containing protein</fullName>
    </recommendedName>
</protein>
<comment type="caution">
    <text evidence="1">The sequence shown here is derived from an EMBL/GenBank/DDBJ whole genome shotgun (WGS) entry which is preliminary data.</text>
</comment>
<dbReference type="Proteomes" id="UP000473278">
    <property type="component" value="Unassembled WGS sequence"/>
</dbReference>
<evidence type="ECO:0000313" key="2">
    <source>
        <dbReference type="Proteomes" id="UP000473278"/>
    </source>
</evidence>
<dbReference type="EMBL" id="JAALLT010000004">
    <property type="protein sequence ID" value="NGP77862.1"/>
    <property type="molecule type" value="Genomic_DNA"/>
</dbReference>
<sequence length="149" mass="16983">MNDERLTKLYAKADKLLSKATEELYKPQEDVVNYSACISSRSALYHFLGCMYLHFTDEEVDKSLEEGKMSIDELLNFARQYSNELGEINFDIMRCSCENVEDILNNEEIYFCNNTEIVQGCTNLAKKVKKLVINNAFDGVAPSTEPLEG</sequence>
<reference evidence="1 2" key="1">
    <citation type="submission" date="2020-02" db="EMBL/GenBank/DDBJ databases">
        <title>Balneolaceae bacterium YR4-1, complete genome.</title>
        <authorList>
            <person name="Li Y."/>
            <person name="Wu S."/>
        </authorList>
    </citation>
    <scope>NUCLEOTIDE SEQUENCE [LARGE SCALE GENOMIC DNA]</scope>
    <source>
        <strain evidence="1 2">YR4-1</strain>
    </source>
</reference>
<evidence type="ECO:0008006" key="3">
    <source>
        <dbReference type="Google" id="ProtNLM"/>
    </source>
</evidence>